<dbReference type="VEuPathDB" id="FungiDB:H310_05147"/>
<name>A0A3R7A128_9STRA</name>
<evidence type="ECO:0000313" key="1">
    <source>
        <dbReference type="EMBL" id="RHY14684.1"/>
    </source>
</evidence>
<dbReference type="EMBL" id="QUSY01004144">
    <property type="protein sequence ID" value="RHY14684.1"/>
    <property type="molecule type" value="Genomic_DNA"/>
</dbReference>
<comment type="caution">
    <text evidence="1">The sequence shown here is derived from an EMBL/GenBank/DDBJ whole genome shotgun (WGS) entry which is preliminary data.</text>
</comment>
<evidence type="ECO:0008006" key="3">
    <source>
        <dbReference type="Google" id="ProtNLM"/>
    </source>
</evidence>
<gene>
    <name evidence="1" type="ORF">DYB32_010826</name>
</gene>
<proteinExistence type="predicted"/>
<accession>A0A3R7A128</accession>
<dbReference type="AlphaFoldDB" id="A0A3R7A128"/>
<dbReference type="Proteomes" id="UP000285060">
    <property type="component" value="Unassembled WGS sequence"/>
</dbReference>
<keyword evidence="2" id="KW-1185">Reference proteome</keyword>
<protein>
    <recommendedName>
        <fullName evidence="3">Apple domain-containing protein</fullName>
    </recommendedName>
</protein>
<organism evidence="1 2">
    <name type="scientific">Aphanomyces invadans</name>
    <dbReference type="NCBI Taxonomy" id="157072"/>
    <lineage>
        <taxon>Eukaryota</taxon>
        <taxon>Sar</taxon>
        <taxon>Stramenopiles</taxon>
        <taxon>Oomycota</taxon>
        <taxon>Saprolegniomycetes</taxon>
        <taxon>Saprolegniales</taxon>
        <taxon>Verrucalvaceae</taxon>
        <taxon>Aphanomyces</taxon>
    </lineage>
</organism>
<evidence type="ECO:0000313" key="2">
    <source>
        <dbReference type="Proteomes" id="UP000285060"/>
    </source>
</evidence>
<reference evidence="1 2" key="1">
    <citation type="submission" date="2018-08" db="EMBL/GenBank/DDBJ databases">
        <title>Aphanomyces genome sequencing and annotation.</title>
        <authorList>
            <person name="Minardi D."/>
            <person name="Oidtmann B."/>
            <person name="Van Der Giezen M."/>
            <person name="Studholme D.J."/>
        </authorList>
    </citation>
    <scope>NUCLEOTIDE SEQUENCE [LARGE SCALE GENOMIC DNA]</scope>
    <source>
        <strain evidence="1 2">NJM0002</strain>
    </source>
</reference>
<feature type="non-terminal residue" evidence="1">
    <location>
        <position position="1"/>
    </location>
</feature>
<sequence>DFGGRCYLKSKKGAASAYTGSRAGVLSLTDPIKPISNVKAGLYGVNSLPPTAFNFIVGAQWIDQGTLTAVHTQVESFVATNMANNFSHASGPVTSNTLEMALSLTVYINVTSAGECADMTATYKNSFFTYWPTKQYCIIHIHTAATTLQMITATGQAITFPQDSDPAYLSAALANVATNADCVQACKAKGNCAGVEYASAAKTCKLYQPQPARFSDVVAGWVYDPVSNVDSGGIQYSQMTMSALPARYVKESIPGVASLQACASSAKTKAYTLFGYKANTKVCVMYAPIASATKKLSLVNTPLVPVLLAGAFGSDVVGGAMTASTASDCYKFCVPSQNLCFASVFDSATKTCTYVQPSFDAASTLGWIIPKTLPDTMATVSQVDFYVTAHQDDHELFMSAPVYNSIKTPTTKSVFVYLSAGDAGETSRWWQARETGTLAATKTWINMFGVYSPVPRVETVLMNGHHIQKISIGNAIHYFLRLSENNLDLVLNSNQRKAPIDQKAEYYSGAQAVKDVLKSILVTEATKVPKVTAHYTNYLIDTSGDHVLHVSAGRITAELLNADALFSSCVSQVPYFGYQKWLDAVNMVDPENSAQRAIWLGLGAGILSQYPRETWSDHSEALGRMYKGSLVTKTAPCAF</sequence>